<dbReference type="Gene3D" id="2.40.50.140">
    <property type="entry name" value="Nucleic acid-binding proteins"/>
    <property type="match status" value="1"/>
</dbReference>
<proteinExistence type="predicted"/>
<dbReference type="AlphaFoldDB" id="A0A9D5M3B9"/>
<feature type="domain" description="S1 motif" evidence="2">
    <location>
        <begin position="251"/>
        <end position="322"/>
    </location>
</feature>
<evidence type="ECO:0000313" key="3">
    <source>
        <dbReference type="EMBL" id="MBE5040763.1"/>
    </source>
</evidence>
<comment type="caution">
    <text evidence="3">The sequence shown here is derived from an EMBL/GenBank/DDBJ whole genome shotgun (WGS) entry which is preliminary data.</text>
</comment>
<protein>
    <submittedName>
        <fullName evidence="3">S1 RNA-binding domain-containing protein</fullName>
    </submittedName>
</protein>
<feature type="compositionally biased region" description="Acidic residues" evidence="1">
    <location>
        <begin position="35"/>
        <end position="58"/>
    </location>
</feature>
<dbReference type="EMBL" id="JADCKB010000022">
    <property type="protein sequence ID" value="MBE5040763.1"/>
    <property type="molecule type" value="Genomic_DNA"/>
</dbReference>
<dbReference type="InterPro" id="IPR012340">
    <property type="entry name" value="NA-bd_OB-fold"/>
</dbReference>
<gene>
    <name evidence="3" type="ORF">INF28_09860</name>
</gene>
<name>A0A9D5M3B9_9FIRM</name>
<dbReference type="PROSITE" id="PS50126">
    <property type="entry name" value="S1"/>
    <property type="match status" value="1"/>
</dbReference>
<dbReference type="InterPro" id="IPR003029">
    <property type="entry name" value="S1_domain"/>
</dbReference>
<dbReference type="Proteomes" id="UP000806542">
    <property type="component" value="Unassembled WGS sequence"/>
</dbReference>
<feature type="region of interest" description="Disordered" evidence="1">
    <location>
        <begin position="1"/>
        <end position="105"/>
    </location>
</feature>
<feature type="compositionally biased region" description="Acidic residues" evidence="1">
    <location>
        <begin position="80"/>
        <end position="95"/>
    </location>
</feature>
<dbReference type="Pfam" id="PF00575">
    <property type="entry name" value="S1"/>
    <property type="match status" value="1"/>
</dbReference>
<evidence type="ECO:0000259" key="2">
    <source>
        <dbReference type="PROSITE" id="PS50126"/>
    </source>
</evidence>
<dbReference type="SUPFAM" id="SSF50249">
    <property type="entry name" value="Nucleic acid-binding proteins"/>
    <property type="match status" value="1"/>
</dbReference>
<dbReference type="RefSeq" id="WP_226393317.1">
    <property type="nucleotide sequence ID" value="NZ_JADCKB010000022.1"/>
</dbReference>
<sequence>MPRKKTEAPETEKMEPIAEETVESVEMEEHTTVAIEEEEAGPEAEISEATEPISDEAEMQQTEPAQEDLEEDAANRNEPEAAEEEPVSELPEENENREIPSTPQQLHLGVLKLRADEEDRQEMSTQELIWNELANYNRTKRTVPVTVTGLETTQLAGDVVVAYYKQQRVIVPMSEMAINLSDDIRYLDGSVKDRLARICNTMLGAEIDVVIKGMDKQNSSVVASRKDAMNKKRERFYLTPLSDGLPQVREGRVVEGRIIAVTPMVARIELFGVEVSMSASQLSWDWISDVSDKFHVGDKINVLIEKLEGDSVDNLRITPDVKSLIPNVSVQNLEKCAVQGKYVGEVTNIHNGTVYLRLQIGVNAIAHTNYDKRNPGKGDIVSFVVTRINPDYGNVTGVITRIIKQHI</sequence>
<dbReference type="GO" id="GO:0003676">
    <property type="term" value="F:nucleic acid binding"/>
    <property type="evidence" value="ECO:0007669"/>
    <property type="project" value="InterPro"/>
</dbReference>
<evidence type="ECO:0000313" key="4">
    <source>
        <dbReference type="Proteomes" id="UP000806542"/>
    </source>
</evidence>
<accession>A0A9D5M3B9</accession>
<feature type="compositionally biased region" description="Acidic residues" evidence="1">
    <location>
        <begin position="17"/>
        <end position="26"/>
    </location>
</feature>
<reference evidence="3" key="1">
    <citation type="submission" date="2020-10" db="EMBL/GenBank/DDBJ databases">
        <title>ChiBAC.</title>
        <authorList>
            <person name="Zenner C."/>
            <person name="Hitch T.C.A."/>
            <person name="Clavel T."/>
        </authorList>
    </citation>
    <scope>NUCLEOTIDE SEQUENCE</scope>
    <source>
        <strain evidence="3">DSM 107454</strain>
    </source>
</reference>
<dbReference type="SMART" id="SM00316">
    <property type="entry name" value="S1"/>
    <property type="match status" value="3"/>
</dbReference>
<evidence type="ECO:0000256" key="1">
    <source>
        <dbReference type="SAM" id="MobiDB-lite"/>
    </source>
</evidence>
<keyword evidence="4" id="KW-1185">Reference proteome</keyword>
<organism evidence="3 4">
    <name type="scientific">Ructibacterium gallinarum</name>
    <dbReference type="NCBI Taxonomy" id="2779355"/>
    <lineage>
        <taxon>Bacteria</taxon>
        <taxon>Bacillati</taxon>
        <taxon>Bacillota</taxon>
        <taxon>Clostridia</taxon>
        <taxon>Eubacteriales</taxon>
        <taxon>Oscillospiraceae</taxon>
        <taxon>Ructibacterium</taxon>
    </lineage>
</organism>
<feature type="compositionally biased region" description="Basic and acidic residues" evidence="1">
    <location>
        <begin position="1"/>
        <end position="16"/>
    </location>
</feature>